<accession>A0AAD2D114</accession>
<reference evidence="1" key="1">
    <citation type="submission" date="2023-07" db="EMBL/GenBank/DDBJ databases">
        <authorList>
            <consortium name="AG Swart"/>
            <person name="Singh M."/>
            <person name="Singh A."/>
            <person name="Seah K."/>
            <person name="Emmerich C."/>
        </authorList>
    </citation>
    <scope>NUCLEOTIDE SEQUENCE</scope>
    <source>
        <strain evidence="1">DP1</strain>
    </source>
</reference>
<gene>
    <name evidence="1" type="ORF">ECRASSUSDP1_LOCUS18316</name>
</gene>
<sequence>MNALNRCEICGALIGYPHRLCFKHSKGYKKAKNKKTITKHLKNWWTVLTGRGASKRYKAEKKLLENEEDFDQITFMVGCMQIHLDTYYWEKETVRLSMRDVHKKPYLKKFGSLRLPKIIELSVDKYKQKDRKAYEKYFSPLKHGINSLTISADDESDRLRWVLPLIVKNTHKFERLTLNCLSISMKELKRIFVSLSPIKNLSFESCNFLDTTSLEFVLPPAGWEKRRKAIQEIQVTRCTFSATLNEFEQMIRKFYPEADIQITI</sequence>
<protein>
    <submittedName>
        <fullName evidence="1">Uncharacterized protein</fullName>
    </submittedName>
</protein>
<dbReference type="EMBL" id="CAMPGE010018530">
    <property type="protein sequence ID" value="CAI2376939.1"/>
    <property type="molecule type" value="Genomic_DNA"/>
</dbReference>
<name>A0AAD2D114_EUPCR</name>
<dbReference type="Proteomes" id="UP001295684">
    <property type="component" value="Unassembled WGS sequence"/>
</dbReference>
<evidence type="ECO:0000313" key="1">
    <source>
        <dbReference type="EMBL" id="CAI2376939.1"/>
    </source>
</evidence>
<comment type="caution">
    <text evidence="1">The sequence shown here is derived from an EMBL/GenBank/DDBJ whole genome shotgun (WGS) entry which is preliminary data.</text>
</comment>
<keyword evidence="2" id="KW-1185">Reference proteome</keyword>
<dbReference type="AlphaFoldDB" id="A0AAD2D114"/>
<organism evidence="1 2">
    <name type="scientific">Euplotes crassus</name>
    <dbReference type="NCBI Taxonomy" id="5936"/>
    <lineage>
        <taxon>Eukaryota</taxon>
        <taxon>Sar</taxon>
        <taxon>Alveolata</taxon>
        <taxon>Ciliophora</taxon>
        <taxon>Intramacronucleata</taxon>
        <taxon>Spirotrichea</taxon>
        <taxon>Hypotrichia</taxon>
        <taxon>Euplotida</taxon>
        <taxon>Euplotidae</taxon>
        <taxon>Moneuplotes</taxon>
    </lineage>
</organism>
<evidence type="ECO:0000313" key="2">
    <source>
        <dbReference type="Proteomes" id="UP001295684"/>
    </source>
</evidence>
<proteinExistence type="predicted"/>